<proteinExistence type="predicted"/>
<protein>
    <submittedName>
        <fullName evidence="1">Uncharacterized protein</fullName>
    </submittedName>
</protein>
<evidence type="ECO:0000313" key="2">
    <source>
        <dbReference type="Proteomes" id="UP000314294"/>
    </source>
</evidence>
<keyword evidence="2" id="KW-1185">Reference proteome</keyword>
<name>A0A4Z2HBC8_9TELE</name>
<dbReference type="AlphaFoldDB" id="A0A4Z2HBC8"/>
<comment type="caution">
    <text evidence="1">The sequence shown here is derived from an EMBL/GenBank/DDBJ whole genome shotgun (WGS) entry which is preliminary data.</text>
</comment>
<dbReference type="EMBL" id="SRLO01000285">
    <property type="protein sequence ID" value="TNN62830.1"/>
    <property type="molecule type" value="Genomic_DNA"/>
</dbReference>
<dbReference type="Proteomes" id="UP000314294">
    <property type="component" value="Unassembled WGS sequence"/>
</dbReference>
<organism evidence="1 2">
    <name type="scientific">Liparis tanakae</name>
    <name type="common">Tanaka's snailfish</name>
    <dbReference type="NCBI Taxonomy" id="230148"/>
    <lineage>
        <taxon>Eukaryota</taxon>
        <taxon>Metazoa</taxon>
        <taxon>Chordata</taxon>
        <taxon>Craniata</taxon>
        <taxon>Vertebrata</taxon>
        <taxon>Euteleostomi</taxon>
        <taxon>Actinopterygii</taxon>
        <taxon>Neopterygii</taxon>
        <taxon>Teleostei</taxon>
        <taxon>Neoteleostei</taxon>
        <taxon>Acanthomorphata</taxon>
        <taxon>Eupercaria</taxon>
        <taxon>Perciformes</taxon>
        <taxon>Cottioidei</taxon>
        <taxon>Cottales</taxon>
        <taxon>Liparidae</taxon>
        <taxon>Liparis</taxon>
    </lineage>
</organism>
<accession>A0A4Z2HBC8</accession>
<sequence length="73" mass="8240">MERGPNRITGAPLAGSPVALPRCSCYLDDEVHLMKRLNRNTVLRMTLAVRLSSCWERDSVSPSSMWPSWCMMA</sequence>
<reference evidence="1 2" key="1">
    <citation type="submission" date="2019-03" db="EMBL/GenBank/DDBJ databases">
        <title>First draft genome of Liparis tanakae, snailfish: a comprehensive survey of snailfish specific genes.</title>
        <authorList>
            <person name="Kim W."/>
            <person name="Song I."/>
            <person name="Jeong J.-H."/>
            <person name="Kim D."/>
            <person name="Kim S."/>
            <person name="Ryu S."/>
            <person name="Song J.Y."/>
            <person name="Lee S.K."/>
        </authorList>
    </citation>
    <scope>NUCLEOTIDE SEQUENCE [LARGE SCALE GENOMIC DNA]</scope>
    <source>
        <tissue evidence="1">Muscle</tissue>
    </source>
</reference>
<evidence type="ECO:0000313" key="1">
    <source>
        <dbReference type="EMBL" id="TNN62830.1"/>
    </source>
</evidence>
<gene>
    <name evidence="1" type="ORF">EYF80_026905</name>
</gene>